<sequence length="149" mass="17016">MTQPTSSLTEPITHEQQNNDTIRAMLNHRIFLNMGWSLIQIIVAILHICIISATGMRTNEETRKILSAVLAIVPDANADLDRFQISCFVHKMSTQYMWGMTVWRAFPLERTTFFTLVSVIITYSLLLLKLKENPHISPRVPSFNINNTG</sequence>
<protein>
    <submittedName>
        <fullName evidence="2">Uncharacterized protein</fullName>
    </submittedName>
</protein>
<name>A0AC35G554_9BILA</name>
<organism evidence="1 2">
    <name type="scientific">Panagrolaimus sp. PS1159</name>
    <dbReference type="NCBI Taxonomy" id="55785"/>
    <lineage>
        <taxon>Eukaryota</taxon>
        <taxon>Metazoa</taxon>
        <taxon>Ecdysozoa</taxon>
        <taxon>Nematoda</taxon>
        <taxon>Chromadorea</taxon>
        <taxon>Rhabditida</taxon>
        <taxon>Tylenchina</taxon>
        <taxon>Panagrolaimomorpha</taxon>
        <taxon>Panagrolaimoidea</taxon>
        <taxon>Panagrolaimidae</taxon>
        <taxon>Panagrolaimus</taxon>
    </lineage>
</organism>
<dbReference type="WBParaSite" id="PS1159_v2.g24001.t1">
    <property type="protein sequence ID" value="PS1159_v2.g24001.t1"/>
    <property type="gene ID" value="PS1159_v2.g24001"/>
</dbReference>
<dbReference type="Proteomes" id="UP000887580">
    <property type="component" value="Unplaced"/>
</dbReference>
<evidence type="ECO:0000313" key="1">
    <source>
        <dbReference type="Proteomes" id="UP000887580"/>
    </source>
</evidence>
<reference evidence="2" key="1">
    <citation type="submission" date="2022-11" db="UniProtKB">
        <authorList>
            <consortium name="WormBaseParasite"/>
        </authorList>
    </citation>
    <scope>IDENTIFICATION</scope>
</reference>
<accession>A0AC35G554</accession>
<proteinExistence type="predicted"/>
<evidence type="ECO:0000313" key="2">
    <source>
        <dbReference type="WBParaSite" id="PS1159_v2.g24001.t1"/>
    </source>
</evidence>